<keyword evidence="12" id="KW-1185">Reference proteome</keyword>
<evidence type="ECO:0000256" key="4">
    <source>
        <dbReference type="ARBA" id="ARBA00022451"/>
    </source>
</evidence>
<dbReference type="InterPro" id="IPR013783">
    <property type="entry name" value="Ig-like_fold"/>
</dbReference>
<dbReference type="PROSITE" id="PS50835">
    <property type="entry name" value="IG_LIKE"/>
    <property type="match status" value="1"/>
</dbReference>
<evidence type="ECO:0000256" key="6">
    <source>
        <dbReference type="ARBA" id="ARBA00023180"/>
    </source>
</evidence>
<dbReference type="GO" id="GO:0005615">
    <property type="term" value="C:extracellular space"/>
    <property type="evidence" value="ECO:0007669"/>
    <property type="project" value="TreeGrafter"/>
</dbReference>
<dbReference type="PROSITE" id="PS00290">
    <property type="entry name" value="IG_MHC"/>
    <property type="match status" value="1"/>
</dbReference>
<dbReference type="GO" id="GO:0042612">
    <property type="term" value="C:MHC class I protein complex"/>
    <property type="evidence" value="ECO:0007669"/>
    <property type="project" value="UniProtKB-KW"/>
</dbReference>
<comment type="similarity">
    <text evidence="3 7">Belongs to the MHC class I family.</text>
</comment>
<dbReference type="CDD" id="cd07698">
    <property type="entry name" value="IgC1_MHC_I_alpha3"/>
    <property type="match status" value="1"/>
</dbReference>
<dbReference type="GO" id="GO:0005102">
    <property type="term" value="F:signaling receptor binding"/>
    <property type="evidence" value="ECO:0007669"/>
    <property type="project" value="TreeGrafter"/>
</dbReference>
<dbReference type="GO" id="GO:0098553">
    <property type="term" value="C:lumenal side of endoplasmic reticulum membrane"/>
    <property type="evidence" value="ECO:0007669"/>
    <property type="project" value="UniProtKB-ARBA"/>
</dbReference>
<dbReference type="InterPro" id="IPR050208">
    <property type="entry name" value="MHC_class-I_related"/>
</dbReference>
<evidence type="ECO:0000256" key="5">
    <source>
        <dbReference type="ARBA" id="ARBA00023136"/>
    </source>
</evidence>
<sequence length="415" mass="46936">MKRYMGFLFLLRCLVLTETWPEIGESRFISAGYSDDQQFVRFDSDSESQRAKSQAPWMDKMDQEYWEGEMLLSTVAAQNYRVDLQTLRHYYNQSEGGVHIFQRMCGCEVFPDLKFKRGFKQYAYDGHDYIALDTETYTWTAAVPEPVNTKLKIEAERSLAERKKAYLEETCVLWLHKYLEIGKEMLKRADLPSAQVTCHTDPDGEVTLQCRAQDFYPEEIHLTWPAGDGTFQKWAALGITSGQEGKYTCQVQHEELSEPLTLKWGKDSEEELGKRPSPTSQKVQTGVELLGGVGKGLVSLRPERDQGLSFSFSTLELQSSCTWIIVGGIAVVLLLIAVIAGVVIWRNENSGRQDGRGSSGSKHHEDSGILPELAACLSVPKSSIFHLIECYIDSNTVYEQTCKWKTFSGRCLAVL</sequence>
<protein>
    <recommendedName>
        <fullName evidence="10">Ig-like domain-containing protein</fullName>
    </recommendedName>
</protein>
<dbReference type="SMART" id="SM00407">
    <property type="entry name" value="IGc1"/>
    <property type="match status" value="1"/>
</dbReference>
<feature type="transmembrane region" description="Helical" evidence="8">
    <location>
        <begin position="323"/>
        <end position="345"/>
    </location>
</feature>
<dbReference type="InterPro" id="IPR011161">
    <property type="entry name" value="MHC_I-like_Ag-recog"/>
</dbReference>
<dbReference type="GeneTree" id="ENSGT01120000271826"/>
<feature type="chain" id="PRO_5021200204" description="Ig-like domain-containing protein" evidence="9">
    <location>
        <begin position="20"/>
        <end position="415"/>
    </location>
</feature>
<dbReference type="PANTHER" id="PTHR16675:SF251">
    <property type="entry name" value="HLA CLASS I HISTOCOMPATIBILITY ANTIGEN, C ALPHA CHAIN"/>
    <property type="match status" value="1"/>
</dbReference>
<evidence type="ECO:0000313" key="12">
    <source>
        <dbReference type="Proteomes" id="UP000314987"/>
    </source>
</evidence>
<evidence type="ECO:0000313" key="11">
    <source>
        <dbReference type="Ensembl" id="ENSVURP00010018711.1"/>
    </source>
</evidence>
<reference evidence="11" key="3">
    <citation type="submission" date="2025-09" db="UniProtKB">
        <authorList>
            <consortium name="Ensembl"/>
        </authorList>
    </citation>
    <scope>IDENTIFICATION</scope>
</reference>
<reference evidence="12" key="1">
    <citation type="submission" date="2018-12" db="EMBL/GenBank/DDBJ databases">
        <authorList>
            <person name="Yazar S."/>
        </authorList>
    </citation>
    <scope>NUCLEOTIDE SEQUENCE [LARGE SCALE GENOMIC DNA]</scope>
</reference>
<dbReference type="SUPFAM" id="SSF48726">
    <property type="entry name" value="Immunoglobulin"/>
    <property type="match status" value="1"/>
</dbReference>
<proteinExistence type="inferred from homology"/>
<evidence type="ECO:0000256" key="7">
    <source>
        <dbReference type="RuleBase" id="RU004439"/>
    </source>
</evidence>
<keyword evidence="8" id="KW-0812">Transmembrane</keyword>
<dbReference type="InterPro" id="IPR007110">
    <property type="entry name" value="Ig-like_dom"/>
</dbReference>
<evidence type="ECO:0000256" key="2">
    <source>
        <dbReference type="ARBA" id="ARBA00004479"/>
    </source>
</evidence>
<dbReference type="Gene3D" id="3.30.500.10">
    <property type="entry name" value="MHC class I-like antigen recognition-like"/>
    <property type="match status" value="1"/>
</dbReference>
<evidence type="ECO:0000256" key="8">
    <source>
        <dbReference type="SAM" id="Phobius"/>
    </source>
</evidence>
<keyword evidence="4" id="KW-0391">Immunity</keyword>
<dbReference type="GO" id="GO:0030670">
    <property type="term" value="C:phagocytic vesicle membrane"/>
    <property type="evidence" value="ECO:0007669"/>
    <property type="project" value="UniProtKB-ARBA"/>
</dbReference>
<dbReference type="GO" id="GO:0001916">
    <property type="term" value="P:positive regulation of T cell mediated cytotoxicity"/>
    <property type="evidence" value="ECO:0007669"/>
    <property type="project" value="TreeGrafter"/>
</dbReference>
<dbReference type="GO" id="GO:0002486">
    <property type="term" value="P:antigen processing and presentation of endogenous peptide antigen via MHC class I via ER pathway, TAP-independent"/>
    <property type="evidence" value="ECO:0007669"/>
    <property type="project" value="TreeGrafter"/>
</dbReference>
<keyword evidence="5 8" id="KW-0472">Membrane</keyword>
<dbReference type="InterPro" id="IPR001039">
    <property type="entry name" value="MHC_I_a_a1/a2"/>
</dbReference>
<dbReference type="InterPro" id="IPR003597">
    <property type="entry name" value="Ig_C1-set"/>
</dbReference>
<dbReference type="InterPro" id="IPR003006">
    <property type="entry name" value="Ig/MHC_CS"/>
</dbReference>
<dbReference type="PANTHER" id="PTHR16675">
    <property type="entry name" value="MHC CLASS I-RELATED"/>
    <property type="match status" value="1"/>
</dbReference>
<dbReference type="Ensembl" id="ENSVURT00010021270.1">
    <property type="protein sequence ID" value="ENSVURP00010018711.1"/>
    <property type="gene ID" value="ENSVURG00010012584.1"/>
</dbReference>
<accession>A0A4X2L9F4</accession>
<feature type="signal peptide" evidence="9">
    <location>
        <begin position="1"/>
        <end position="19"/>
    </location>
</feature>
<dbReference type="FunFam" id="3.30.500.10:FF:000001">
    <property type="entry name" value="H-2 class I histocompatibility antigen, alpha chain"/>
    <property type="match status" value="1"/>
</dbReference>
<evidence type="ECO:0000256" key="3">
    <source>
        <dbReference type="ARBA" id="ARBA00006909"/>
    </source>
</evidence>
<name>A0A4X2L9F4_VOMUR</name>
<comment type="subcellular location">
    <subcellularLocation>
        <location evidence="2">Membrane</location>
        <topology evidence="2">Single-pass type I membrane protein</topology>
    </subcellularLocation>
</comment>
<dbReference type="InterPro" id="IPR011162">
    <property type="entry name" value="MHC_I/II-like_Ag-recog"/>
</dbReference>
<dbReference type="InterPro" id="IPR036179">
    <property type="entry name" value="Ig-like_dom_sf"/>
</dbReference>
<keyword evidence="4" id="KW-0490">MHC I</keyword>
<feature type="domain" description="Ig-like" evidence="10">
    <location>
        <begin position="192"/>
        <end position="261"/>
    </location>
</feature>
<dbReference type="GO" id="GO:0042605">
    <property type="term" value="F:peptide antigen binding"/>
    <property type="evidence" value="ECO:0007669"/>
    <property type="project" value="TreeGrafter"/>
</dbReference>
<dbReference type="Pfam" id="PF00129">
    <property type="entry name" value="MHC_I"/>
    <property type="match status" value="1"/>
</dbReference>
<dbReference type="InterPro" id="IPR037055">
    <property type="entry name" value="MHC_I-like_Ag-recog_sf"/>
</dbReference>
<comment type="function">
    <text evidence="1">Involved in the presentation of foreign antigens to the immune system.</text>
</comment>
<dbReference type="Gene3D" id="2.60.40.10">
    <property type="entry name" value="Immunoglobulins"/>
    <property type="match status" value="2"/>
</dbReference>
<reference evidence="11" key="2">
    <citation type="submission" date="2025-08" db="UniProtKB">
        <authorList>
            <consortium name="Ensembl"/>
        </authorList>
    </citation>
    <scope>IDENTIFICATION</scope>
</reference>
<keyword evidence="9" id="KW-0732">Signal</keyword>
<evidence type="ECO:0000259" key="10">
    <source>
        <dbReference type="PROSITE" id="PS50835"/>
    </source>
</evidence>
<evidence type="ECO:0000256" key="9">
    <source>
        <dbReference type="SAM" id="SignalP"/>
    </source>
</evidence>
<organism evidence="11 12">
    <name type="scientific">Vombatus ursinus</name>
    <name type="common">Common wombat</name>
    <dbReference type="NCBI Taxonomy" id="29139"/>
    <lineage>
        <taxon>Eukaryota</taxon>
        <taxon>Metazoa</taxon>
        <taxon>Chordata</taxon>
        <taxon>Craniata</taxon>
        <taxon>Vertebrata</taxon>
        <taxon>Euteleostomi</taxon>
        <taxon>Mammalia</taxon>
        <taxon>Metatheria</taxon>
        <taxon>Diprotodontia</taxon>
        <taxon>Vombatidae</taxon>
        <taxon>Vombatus</taxon>
    </lineage>
</organism>
<dbReference type="AlphaFoldDB" id="A0A4X2L9F4"/>
<dbReference type="SUPFAM" id="SSF54452">
    <property type="entry name" value="MHC antigen-recognition domain"/>
    <property type="match status" value="1"/>
</dbReference>
<dbReference type="GO" id="GO:0002476">
    <property type="term" value="P:antigen processing and presentation of endogenous peptide antigen via MHC class Ib"/>
    <property type="evidence" value="ECO:0007669"/>
    <property type="project" value="TreeGrafter"/>
</dbReference>
<dbReference type="STRING" id="29139.ENSVURP00010018711"/>
<dbReference type="Proteomes" id="UP000314987">
    <property type="component" value="Unassembled WGS sequence"/>
</dbReference>
<evidence type="ECO:0000256" key="1">
    <source>
        <dbReference type="ARBA" id="ARBA00002297"/>
    </source>
</evidence>
<keyword evidence="6" id="KW-0325">Glycoprotein</keyword>
<dbReference type="PRINTS" id="PR01638">
    <property type="entry name" value="MHCCLASSI"/>
</dbReference>
<keyword evidence="8" id="KW-1133">Transmembrane helix</keyword>
<dbReference type="GO" id="GO:0009897">
    <property type="term" value="C:external side of plasma membrane"/>
    <property type="evidence" value="ECO:0007669"/>
    <property type="project" value="TreeGrafter"/>
</dbReference>
<dbReference type="GO" id="GO:0006955">
    <property type="term" value="P:immune response"/>
    <property type="evidence" value="ECO:0007669"/>
    <property type="project" value="TreeGrafter"/>
</dbReference>